<dbReference type="KEGG" id="spun:BFF78_38940"/>
<evidence type="ECO:0000313" key="2">
    <source>
        <dbReference type="EMBL" id="AOR36240.1"/>
    </source>
</evidence>
<feature type="region of interest" description="Disordered" evidence="1">
    <location>
        <begin position="1"/>
        <end position="20"/>
    </location>
</feature>
<accession>A0A1D7YL33</accession>
<dbReference type="Proteomes" id="UP000094960">
    <property type="component" value="Chromosome"/>
</dbReference>
<dbReference type="AlphaFoldDB" id="A0A1D7YL33"/>
<dbReference type="EMBL" id="CP017248">
    <property type="protein sequence ID" value="AOR36240.1"/>
    <property type="molecule type" value="Genomic_DNA"/>
</dbReference>
<evidence type="ECO:0000256" key="1">
    <source>
        <dbReference type="SAM" id="MobiDB-lite"/>
    </source>
</evidence>
<dbReference type="RefSeq" id="WP_069782752.1">
    <property type="nucleotide sequence ID" value="NZ_CP017248.1"/>
</dbReference>
<evidence type="ECO:0000313" key="3">
    <source>
        <dbReference type="Proteomes" id="UP000094960"/>
    </source>
</evidence>
<keyword evidence="3" id="KW-1185">Reference proteome</keyword>
<sequence>MSDTTTAHGPAADAGHRARRDAEVRHLVAGLEAELAEWTRAGADGGPLEKHQSQIDSAVRVVAGALERLTELTPNERRERTPELVLDLHHLWDFFRTKLLVRHIPHQRRFLAVADELAWAVYDPVRRSAAAHLALREPPLTFLDRHPVPFAAARGSAFEELLPSGAQRTLAGRRATAHLPFPVIGIPWSASHHLPSVLAVAHETGHHIEDDFALTAALGTRLRERAGLPADRLAQWQGWAGEVFADLCATLACGEAYVRALEDALAAHPTAGDGTAGYPPRALRVGVCRAALQAGPAAPSCRTGEDAEAHAVVEALIGEGFEELGGAGLRSLVGLRRPAELTEASARLAAGLRSKRSDVPGVLAAATLAFVADPDRYDRQNVGERALNEVLALVPRGRRAATATGPQLAARDSAAGHDLFDLLRTAH</sequence>
<gene>
    <name evidence="2" type="ORF">BFF78_38940</name>
</gene>
<reference evidence="3" key="1">
    <citation type="submission" date="2016-09" db="EMBL/GenBank/DDBJ databases">
        <title>Streptomyces puniciscabiei strain:TW1S1 Genome sequencing and assembly.</title>
        <authorList>
            <person name="Kim M.-K."/>
            <person name="Kim S.B."/>
        </authorList>
    </citation>
    <scope>NUCLEOTIDE SEQUENCE [LARGE SCALE GENOMIC DNA]</scope>
    <source>
        <strain evidence="3">TW1S1</strain>
    </source>
</reference>
<protein>
    <submittedName>
        <fullName evidence="2">Uncharacterized protein</fullName>
    </submittedName>
</protein>
<proteinExistence type="predicted"/>
<name>A0A1D7YL33_9ACTN</name>
<organism evidence="2 3">
    <name type="scientific">Streptomyces fodineus</name>
    <dbReference type="NCBI Taxonomy" id="1904616"/>
    <lineage>
        <taxon>Bacteria</taxon>
        <taxon>Bacillati</taxon>
        <taxon>Actinomycetota</taxon>
        <taxon>Actinomycetes</taxon>
        <taxon>Kitasatosporales</taxon>
        <taxon>Streptomycetaceae</taxon>
        <taxon>Streptomyces</taxon>
    </lineage>
</organism>